<keyword evidence="5" id="KW-1185">Reference proteome</keyword>
<dbReference type="CDD" id="cd04301">
    <property type="entry name" value="NAT_SF"/>
    <property type="match status" value="1"/>
</dbReference>
<dbReference type="EMBL" id="CP002102">
    <property type="protein sequence ID" value="ADL01958.1"/>
    <property type="molecule type" value="Genomic_DNA"/>
</dbReference>
<accession>D9QM32</accession>
<dbReference type="AlphaFoldDB" id="D9QM32"/>
<keyword evidence="2" id="KW-0012">Acyltransferase</keyword>
<dbReference type="RefSeq" id="WP_013270059.1">
    <property type="nucleotide sequence ID" value="NC_014375.1"/>
</dbReference>
<dbReference type="InterPro" id="IPR050832">
    <property type="entry name" value="Bact_Acetyltransf"/>
</dbReference>
<dbReference type="eggNOG" id="COG3153">
    <property type="taxonomic scope" value="Bacteria"/>
</dbReference>
<name>D9QM32_BRESC</name>
<dbReference type="KEGG" id="bsb:Bresu_2651"/>
<protein>
    <submittedName>
        <fullName evidence="4">GCN5-related N-acetyltransferase</fullName>
    </submittedName>
</protein>
<dbReference type="InterPro" id="IPR016181">
    <property type="entry name" value="Acyl_CoA_acyltransferase"/>
</dbReference>
<dbReference type="InParanoid" id="D9QM32"/>
<dbReference type="Proteomes" id="UP000002696">
    <property type="component" value="Chromosome"/>
</dbReference>
<evidence type="ECO:0000259" key="3">
    <source>
        <dbReference type="PROSITE" id="PS51186"/>
    </source>
</evidence>
<dbReference type="BioCyc" id="BSUB633149:G1GM8-2655-MONOMER"/>
<proteinExistence type="predicted"/>
<organism evidence="4 5">
    <name type="scientific">Brevundimonas subvibrioides (strain ATCC 15264 / DSM 4735 / LMG 14903 / NBRC 16000 / CB 81)</name>
    <name type="common">Caulobacter subvibrioides</name>
    <dbReference type="NCBI Taxonomy" id="633149"/>
    <lineage>
        <taxon>Bacteria</taxon>
        <taxon>Pseudomonadati</taxon>
        <taxon>Pseudomonadota</taxon>
        <taxon>Alphaproteobacteria</taxon>
        <taxon>Caulobacterales</taxon>
        <taxon>Caulobacteraceae</taxon>
        <taxon>Brevundimonas</taxon>
    </lineage>
</organism>
<evidence type="ECO:0000256" key="1">
    <source>
        <dbReference type="ARBA" id="ARBA00022679"/>
    </source>
</evidence>
<gene>
    <name evidence="4" type="ordered locus">Bresu_2651</name>
</gene>
<feature type="domain" description="N-acetyltransferase" evidence="3">
    <location>
        <begin position="11"/>
        <end position="150"/>
    </location>
</feature>
<dbReference type="PANTHER" id="PTHR43877:SF1">
    <property type="entry name" value="ACETYLTRANSFERASE"/>
    <property type="match status" value="1"/>
</dbReference>
<keyword evidence="1 4" id="KW-0808">Transferase</keyword>
<evidence type="ECO:0000313" key="5">
    <source>
        <dbReference type="Proteomes" id="UP000002696"/>
    </source>
</evidence>
<dbReference type="HOGENOM" id="CLU_081840_0_2_5"/>
<dbReference type="SUPFAM" id="SSF55729">
    <property type="entry name" value="Acyl-CoA N-acyltransferases (Nat)"/>
    <property type="match status" value="1"/>
</dbReference>
<reference evidence="5" key="1">
    <citation type="journal article" date="2011" name="J. Bacteriol.">
        <title>Genome sequences of eight morphologically diverse alphaproteobacteria.</title>
        <authorList>
            <consortium name="US DOE Joint Genome Institute"/>
            <person name="Brown P.J."/>
            <person name="Kysela D.T."/>
            <person name="Buechlein A."/>
            <person name="Hemmerich C."/>
            <person name="Brun Y.V."/>
        </authorList>
    </citation>
    <scope>NUCLEOTIDE SEQUENCE [LARGE SCALE GENOMIC DNA]</scope>
    <source>
        <strain evidence="5">ATCC 15264 / DSM 4735 / LMG 14903 / NBRC 16000 / CB 81</strain>
    </source>
</reference>
<evidence type="ECO:0000256" key="2">
    <source>
        <dbReference type="ARBA" id="ARBA00023315"/>
    </source>
</evidence>
<evidence type="ECO:0000313" key="4">
    <source>
        <dbReference type="EMBL" id="ADL01958.1"/>
    </source>
</evidence>
<dbReference type="STRING" id="633149.Bresu_2651"/>
<dbReference type="GO" id="GO:0016747">
    <property type="term" value="F:acyltransferase activity, transferring groups other than amino-acyl groups"/>
    <property type="evidence" value="ECO:0007669"/>
    <property type="project" value="InterPro"/>
</dbReference>
<dbReference type="PROSITE" id="PS51186">
    <property type="entry name" value="GNAT"/>
    <property type="match status" value="1"/>
</dbReference>
<sequence length="163" mass="16857">MSASPVPVPVLRIVPETPADAAEVDRLVLDAFGPGRFAKTAERIRETARLAAGYVAREDGRLVGSVRLWSITIGGVDAVFLGPIAVAAEARDRGLGADLVGACLGQAQALGVAGVLLVGDLPYFSRFGFAVASDVRMPGPADRRRVLWLGITSAAPQGLALPA</sequence>
<dbReference type="Pfam" id="PF00583">
    <property type="entry name" value="Acetyltransf_1"/>
    <property type="match status" value="1"/>
</dbReference>
<dbReference type="FunCoup" id="D9QM32">
    <property type="interactions" value="29"/>
</dbReference>
<dbReference type="InterPro" id="IPR000182">
    <property type="entry name" value="GNAT_dom"/>
</dbReference>
<dbReference type="Gene3D" id="3.40.630.30">
    <property type="match status" value="1"/>
</dbReference>
<dbReference type="OrthoDB" id="9815099at2"/>
<dbReference type="PANTHER" id="PTHR43877">
    <property type="entry name" value="AMINOALKYLPHOSPHONATE N-ACETYLTRANSFERASE-RELATED-RELATED"/>
    <property type="match status" value="1"/>
</dbReference>